<dbReference type="CDD" id="cd00201">
    <property type="entry name" value="WW"/>
    <property type="match status" value="1"/>
</dbReference>
<dbReference type="PROSITE" id="PS50020">
    <property type="entry name" value="WW_DOMAIN_2"/>
    <property type="match status" value="1"/>
</dbReference>
<dbReference type="SUPFAM" id="SSF51045">
    <property type="entry name" value="WW domain"/>
    <property type="match status" value="1"/>
</dbReference>
<dbReference type="InterPro" id="IPR036020">
    <property type="entry name" value="WW_dom_sf"/>
</dbReference>
<reference evidence="4" key="1">
    <citation type="submission" date="2025-08" db="UniProtKB">
        <authorList>
            <consortium name="RefSeq"/>
        </authorList>
    </citation>
    <scope>IDENTIFICATION</scope>
</reference>
<evidence type="ECO:0000313" key="4">
    <source>
        <dbReference type="RefSeq" id="XP_003741460.1"/>
    </source>
</evidence>
<feature type="compositionally biased region" description="Basic and acidic residues" evidence="1">
    <location>
        <begin position="310"/>
        <end position="325"/>
    </location>
</feature>
<dbReference type="Pfam" id="PF00397">
    <property type="entry name" value="WW"/>
    <property type="match status" value="1"/>
</dbReference>
<dbReference type="RefSeq" id="XP_003741460.1">
    <property type="nucleotide sequence ID" value="XM_003741412.3"/>
</dbReference>
<dbReference type="CDD" id="cd14279">
    <property type="entry name" value="CUE"/>
    <property type="match status" value="2"/>
</dbReference>
<dbReference type="PANTHER" id="PTHR31245:SF20">
    <property type="entry name" value="F18B13.13 PROTEIN"/>
    <property type="match status" value="1"/>
</dbReference>
<sequence>MAAVHPETLATEPLPTGWETRYDTRTNRHYFVNHADHTTTWEDPRLRYPQLQNGSYAKYYLYGSGKTTPEPILKNKIYNEDVLTNCPPPYYGMLYYPPPMQPPSYAANVQGSPRDGFYTPAARHMGQYSPYFGSPKSPLRFKSDNKITVDDKLLAKLVVQFPTVDEGHIFSILKQYNNRENVAVGALLAEGHPRAQTNPSGHENVPPKLIQPDENLVQKLHSYFPKVDIDYIRSLLHKFNNEEHGVTRVLVSGAESYNIRQPVHHQQSPLVKVRFLKLIFPEVDEADIYLVLQNTDNNATEAMERLEEQGYKKLEEPRRRPDAVPKEPPVPPRSAELKRKNLNPTPSLPEQKRIIDKLKDEYPHVDGALIPMALESATWIEDRARHLLDTMSASERAPMSASMQSLLKDILPDGVRRPSKFSDEITKADKSTLTSPEAKPEKTHRVKFFRRIFRFNKGTSTQEDQQPAETTRVQAKGPDPKNMKGPSSRNILRDYMPWFGSNSSNRKGPDSKNVKGQDAKNVKGSDPKQSKGPDPSKAQGPKVKAKGSQFSFFKKKEKHGNHVSQRVIEVQ</sequence>
<feature type="domain" description="WW" evidence="2">
    <location>
        <begin position="12"/>
        <end position="46"/>
    </location>
</feature>
<dbReference type="Proteomes" id="UP000694867">
    <property type="component" value="Unplaced"/>
</dbReference>
<dbReference type="Gene3D" id="2.20.70.10">
    <property type="match status" value="1"/>
</dbReference>
<evidence type="ECO:0000256" key="1">
    <source>
        <dbReference type="SAM" id="MobiDB-lite"/>
    </source>
</evidence>
<feature type="compositionally biased region" description="Basic and acidic residues" evidence="1">
    <location>
        <begin position="507"/>
        <end position="531"/>
    </location>
</feature>
<dbReference type="AlphaFoldDB" id="A0AAJ6VWY3"/>
<evidence type="ECO:0000313" key="3">
    <source>
        <dbReference type="Proteomes" id="UP000694867"/>
    </source>
</evidence>
<name>A0AAJ6VWY3_9ACAR</name>
<gene>
    <name evidence="4" type="primary">LOC100906635</name>
</gene>
<protein>
    <submittedName>
        <fullName evidence="4">Uncharacterized protein LOC100906635</fullName>
    </submittedName>
</protein>
<evidence type="ECO:0000259" key="2">
    <source>
        <dbReference type="PROSITE" id="PS50020"/>
    </source>
</evidence>
<dbReference type="GeneID" id="100906635"/>
<feature type="compositionally biased region" description="Basic residues" evidence="1">
    <location>
        <begin position="444"/>
        <end position="454"/>
    </location>
</feature>
<feature type="compositionally biased region" description="Basic and acidic residues" evidence="1">
    <location>
        <begin position="415"/>
        <end position="430"/>
    </location>
</feature>
<dbReference type="PROSITE" id="PS01159">
    <property type="entry name" value="WW_DOMAIN_1"/>
    <property type="match status" value="1"/>
</dbReference>
<keyword evidence="3" id="KW-1185">Reference proteome</keyword>
<feature type="compositionally biased region" description="Polar residues" evidence="1">
    <location>
        <begin position="457"/>
        <end position="473"/>
    </location>
</feature>
<feature type="region of interest" description="Disordered" evidence="1">
    <location>
        <begin position="310"/>
        <end position="348"/>
    </location>
</feature>
<organism evidence="3 4">
    <name type="scientific">Galendromus occidentalis</name>
    <name type="common">western predatory mite</name>
    <dbReference type="NCBI Taxonomy" id="34638"/>
    <lineage>
        <taxon>Eukaryota</taxon>
        <taxon>Metazoa</taxon>
        <taxon>Ecdysozoa</taxon>
        <taxon>Arthropoda</taxon>
        <taxon>Chelicerata</taxon>
        <taxon>Arachnida</taxon>
        <taxon>Acari</taxon>
        <taxon>Parasitiformes</taxon>
        <taxon>Mesostigmata</taxon>
        <taxon>Gamasina</taxon>
        <taxon>Phytoseioidea</taxon>
        <taxon>Phytoseiidae</taxon>
        <taxon>Typhlodrominae</taxon>
        <taxon>Galendromus</taxon>
    </lineage>
</organism>
<dbReference type="PANTHER" id="PTHR31245">
    <property type="entry name" value="UBIQUITIN SYSTEM COMPONENT CUE PROTEIN"/>
    <property type="match status" value="1"/>
</dbReference>
<dbReference type="SMART" id="SM00456">
    <property type="entry name" value="WW"/>
    <property type="match status" value="1"/>
</dbReference>
<accession>A0AAJ6VWY3</accession>
<feature type="region of interest" description="Disordered" evidence="1">
    <location>
        <begin position="415"/>
        <end position="571"/>
    </location>
</feature>
<proteinExistence type="predicted"/>
<dbReference type="InterPro" id="IPR001202">
    <property type="entry name" value="WW_dom"/>
</dbReference>
<dbReference type="KEGG" id="goe:100906635"/>